<evidence type="ECO:0000256" key="1">
    <source>
        <dbReference type="SAM" id="Coils"/>
    </source>
</evidence>
<keyword evidence="1" id="KW-0175">Coiled coil</keyword>
<name>A0A1C3XLH3_9HYPH</name>
<dbReference type="OrthoDB" id="8404353at2"/>
<accession>A0A1C3XLH3</accession>
<gene>
    <name evidence="2" type="ORF">GA0061101_16213</name>
</gene>
<evidence type="ECO:0000313" key="3">
    <source>
        <dbReference type="Proteomes" id="UP000199205"/>
    </source>
</evidence>
<dbReference type="RefSeq" id="WP_092577765.1">
    <property type="nucleotide sequence ID" value="NZ_FMAF01000062.1"/>
</dbReference>
<protein>
    <submittedName>
        <fullName evidence="2">Uncharacterized protein</fullName>
    </submittedName>
</protein>
<evidence type="ECO:0000313" key="2">
    <source>
        <dbReference type="EMBL" id="SCB53107.1"/>
    </source>
</evidence>
<sequence>MSDIDLRRIVEKSVAGGQTLMTTLEDIRKRIVLKRYSITKIQQAPVSPDEALQRLNDWIEAATAGSAVENLAARFIAPGYRQPASAVPLEIIAAAIAAPLRDLIGGAISESYSSAKGISAAERARELAKAERELLELECAEEAIIRHAEQCGIDVLRRIDADPRAVLCSGDFLK</sequence>
<dbReference type="EMBL" id="FMAF01000062">
    <property type="protein sequence ID" value="SCB53107.1"/>
    <property type="molecule type" value="Genomic_DNA"/>
</dbReference>
<feature type="coiled-coil region" evidence="1">
    <location>
        <begin position="118"/>
        <end position="147"/>
    </location>
</feature>
<dbReference type="Proteomes" id="UP000199205">
    <property type="component" value="Unassembled WGS sequence"/>
</dbReference>
<dbReference type="AlphaFoldDB" id="A0A1C3XLH3"/>
<organism evidence="2 3">
    <name type="scientific">Rhizobium lusitanum</name>
    <dbReference type="NCBI Taxonomy" id="293958"/>
    <lineage>
        <taxon>Bacteria</taxon>
        <taxon>Pseudomonadati</taxon>
        <taxon>Pseudomonadota</taxon>
        <taxon>Alphaproteobacteria</taxon>
        <taxon>Hyphomicrobiales</taxon>
        <taxon>Rhizobiaceae</taxon>
        <taxon>Rhizobium/Agrobacterium group</taxon>
        <taxon>Rhizobium</taxon>
    </lineage>
</organism>
<proteinExistence type="predicted"/>
<reference evidence="2 3" key="1">
    <citation type="submission" date="2016-08" db="EMBL/GenBank/DDBJ databases">
        <authorList>
            <person name="Seilhamer J.J."/>
        </authorList>
    </citation>
    <scope>NUCLEOTIDE SEQUENCE [LARGE SCALE GENOMIC DNA]</scope>
    <source>
        <strain evidence="2 3">P1-7</strain>
    </source>
</reference>